<dbReference type="RefSeq" id="WP_307338241.1">
    <property type="nucleotide sequence ID" value="NZ_JAUSUD010000003.1"/>
</dbReference>
<evidence type="ECO:0000313" key="6">
    <source>
        <dbReference type="EMBL" id="MDQ0229859.1"/>
    </source>
</evidence>
<dbReference type="Pfam" id="PF01547">
    <property type="entry name" value="SBP_bac_1"/>
    <property type="match status" value="1"/>
</dbReference>
<reference evidence="6 7" key="1">
    <citation type="submission" date="2023-07" db="EMBL/GenBank/DDBJ databases">
        <title>Genomic Encyclopedia of Type Strains, Phase IV (KMG-IV): sequencing the most valuable type-strain genomes for metagenomic binning, comparative biology and taxonomic classification.</title>
        <authorList>
            <person name="Goeker M."/>
        </authorList>
    </citation>
    <scope>NUCLEOTIDE SEQUENCE [LARGE SCALE GENOMIC DNA]</scope>
    <source>
        <strain evidence="6 7">DSM 29005</strain>
    </source>
</reference>
<evidence type="ECO:0000256" key="1">
    <source>
        <dbReference type="ARBA" id="ARBA00022475"/>
    </source>
</evidence>
<dbReference type="CDD" id="cd13585">
    <property type="entry name" value="PBP2_TMBP_like"/>
    <property type="match status" value="1"/>
</dbReference>
<keyword evidence="2" id="KW-0732">Signal</keyword>
<name>A0ABT9ZC72_9BACI</name>
<dbReference type="InterPro" id="IPR006059">
    <property type="entry name" value="SBP"/>
</dbReference>
<keyword evidence="6" id="KW-0813">Transport</keyword>
<gene>
    <name evidence="6" type="ORF">J2S19_001111</name>
</gene>
<dbReference type="PANTHER" id="PTHR43649">
    <property type="entry name" value="ARABINOSE-BINDING PROTEIN-RELATED"/>
    <property type="match status" value="1"/>
</dbReference>
<evidence type="ECO:0000256" key="4">
    <source>
        <dbReference type="ARBA" id="ARBA00023139"/>
    </source>
</evidence>
<sequence>MRKRSFYIVFILFTFILSGCSKESLKPQNEPEQNDKVQITFWDDNAGPQRTPLWETLIEQFEQQYPNIDVKYVGLPKDFAKSRFDAAIAAGDMPDVASVYTSWLPEFSHRDALLPLDSYVEKWSEKDNIKQETMMASRNIVTDHKLYGIPYTENLDILWIRSDLLRVAAVKPPTTWDDFFTAVEKLTNKSTGQYGYTIRGGAGGSFQLQRMMYAYSGIHDYFKDGKSTINDEKHVEFLTKYLGLYQTYTPKSDITNDYKAMVANFDTGVAAIIQHNIGSFAEHSEVLTEHQFQAIPLPKSIKGHYVVESGNTIGLSIFKNTKYPDEAWEFVRFINSKAAQTLWNQTAGQIPTHKQALDTNWLKKYPHLEVFTQVHEDKETAYYEPPFYLPEYRSILNTIVDPGLQDVLSGKMSVQEFLDTWANAMESAQAQYEGRNE</sequence>
<evidence type="ECO:0000256" key="5">
    <source>
        <dbReference type="ARBA" id="ARBA00023288"/>
    </source>
</evidence>
<dbReference type="InterPro" id="IPR050490">
    <property type="entry name" value="Bact_solute-bd_prot1"/>
</dbReference>
<proteinExistence type="predicted"/>
<comment type="caution">
    <text evidence="6">The sequence shown here is derived from an EMBL/GenBank/DDBJ whole genome shotgun (WGS) entry which is preliminary data.</text>
</comment>
<keyword evidence="6" id="KW-0762">Sugar transport</keyword>
<keyword evidence="3" id="KW-0472">Membrane</keyword>
<dbReference type="EMBL" id="JAUSUD010000003">
    <property type="protein sequence ID" value="MDQ0229859.1"/>
    <property type="molecule type" value="Genomic_DNA"/>
</dbReference>
<evidence type="ECO:0000256" key="2">
    <source>
        <dbReference type="ARBA" id="ARBA00022729"/>
    </source>
</evidence>
<dbReference type="SUPFAM" id="SSF53850">
    <property type="entry name" value="Periplasmic binding protein-like II"/>
    <property type="match status" value="1"/>
</dbReference>
<dbReference type="Gene3D" id="3.40.190.10">
    <property type="entry name" value="Periplasmic binding protein-like II"/>
    <property type="match status" value="1"/>
</dbReference>
<keyword evidence="4" id="KW-0564">Palmitate</keyword>
<dbReference type="PANTHER" id="PTHR43649:SF33">
    <property type="entry name" value="POLYGALACTURONAN_RHAMNOGALACTURONAN-BINDING PROTEIN YTCQ"/>
    <property type="match status" value="1"/>
</dbReference>
<keyword evidence="5" id="KW-0449">Lipoprotein</keyword>
<accession>A0ABT9ZC72</accession>
<organism evidence="6 7">
    <name type="scientific">Metabacillus malikii</name>
    <dbReference type="NCBI Taxonomy" id="1504265"/>
    <lineage>
        <taxon>Bacteria</taxon>
        <taxon>Bacillati</taxon>
        <taxon>Bacillota</taxon>
        <taxon>Bacilli</taxon>
        <taxon>Bacillales</taxon>
        <taxon>Bacillaceae</taxon>
        <taxon>Metabacillus</taxon>
    </lineage>
</organism>
<protein>
    <submittedName>
        <fullName evidence="6">Multiple sugar transport system substrate-binding protein</fullName>
    </submittedName>
</protein>
<keyword evidence="7" id="KW-1185">Reference proteome</keyword>
<evidence type="ECO:0000313" key="7">
    <source>
        <dbReference type="Proteomes" id="UP001234495"/>
    </source>
</evidence>
<evidence type="ECO:0000256" key="3">
    <source>
        <dbReference type="ARBA" id="ARBA00023136"/>
    </source>
</evidence>
<keyword evidence="1" id="KW-1003">Cell membrane</keyword>
<dbReference type="PROSITE" id="PS51257">
    <property type="entry name" value="PROKAR_LIPOPROTEIN"/>
    <property type="match status" value="1"/>
</dbReference>
<dbReference type="Proteomes" id="UP001234495">
    <property type="component" value="Unassembled WGS sequence"/>
</dbReference>